<evidence type="ECO:0000313" key="3">
    <source>
        <dbReference type="Proteomes" id="UP000001646"/>
    </source>
</evidence>
<protein>
    <submittedName>
        <fullName evidence="2">Uncharacterized protein</fullName>
    </submittedName>
</protein>
<keyword evidence="1" id="KW-0472">Membrane</keyword>
<dbReference type="InParanoid" id="A0A803T4E2"/>
<evidence type="ECO:0000256" key="1">
    <source>
        <dbReference type="SAM" id="Phobius"/>
    </source>
</evidence>
<proteinExistence type="predicted"/>
<organism evidence="2 3">
    <name type="scientific">Anolis carolinensis</name>
    <name type="common">Green anole</name>
    <name type="synonym">American chameleon</name>
    <dbReference type="NCBI Taxonomy" id="28377"/>
    <lineage>
        <taxon>Eukaryota</taxon>
        <taxon>Metazoa</taxon>
        <taxon>Chordata</taxon>
        <taxon>Craniata</taxon>
        <taxon>Vertebrata</taxon>
        <taxon>Euteleostomi</taxon>
        <taxon>Lepidosauria</taxon>
        <taxon>Squamata</taxon>
        <taxon>Bifurcata</taxon>
        <taxon>Unidentata</taxon>
        <taxon>Episquamata</taxon>
        <taxon>Toxicofera</taxon>
        <taxon>Iguania</taxon>
        <taxon>Dactyloidae</taxon>
        <taxon>Anolis</taxon>
    </lineage>
</organism>
<dbReference type="Ensembl" id="ENSACAT00000046404.1">
    <property type="protein sequence ID" value="ENSACAP00000030082.1"/>
    <property type="gene ID" value="ENSACAG00000036778.1"/>
</dbReference>
<dbReference type="Proteomes" id="UP000001646">
    <property type="component" value="Chromosome 1"/>
</dbReference>
<evidence type="ECO:0000313" key="2">
    <source>
        <dbReference type="Ensembl" id="ENSACAP00000030082.1"/>
    </source>
</evidence>
<reference evidence="2" key="2">
    <citation type="submission" date="2025-08" db="UniProtKB">
        <authorList>
            <consortium name="Ensembl"/>
        </authorList>
    </citation>
    <scope>IDENTIFICATION</scope>
</reference>
<keyword evidence="1" id="KW-0812">Transmembrane</keyword>
<sequence>MSGCRRARNKKSGRMHLGPRTRLPVGTNALGFFFVLCWLYVFSVYHLPGEKEIMCGMRLQQKCKAWQRGHHAAHAFSVNAAIAKPCSFKPWLLATWGILCSEVLHSSE</sequence>
<dbReference type="AlphaFoldDB" id="A0A803T4E2"/>
<reference evidence="2" key="3">
    <citation type="submission" date="2025-09" db="UniProtKB">
        <authorList>
            <consortium name="Ensembl"/>
        </authorList>
    </citation>
    <scope>IDENTIFICATION</scope>
</reference>
<dbReference type="GeneTree" id="ENSGT00910000148264"/>
<keyword evidence="1" id="KW-1133">Transmembrane helix</keyword>
<feature type="transmembrane region" description="Helical" evidence="1">
    <location>
        <begin position="21"/>
        <end position="41"/>
    </location>
</feature>
<keyword evidence="3" id="KW-1185">Reference proteome</keyword>
<accession>A0A803T4E2</accession>
<reference evidence="2 3" key="1">
    <citation type="submission" date="2009-12" db="EMBL/GenBank/DDBJ databases">
        <title>The Genome Sequence of Anolis carolinensis (Green Anole Lizard).</title>
        <authorList>
            <consortium name="The Genome Sequencing Platform"/>
            <person name="Di Palma F."/>
            <person name="Alfoldi J."/>
            <person name="Heiman D."/>
            <person name="Young S."/>
            <person name="Grabherr M."/>
            <person name="Johnson J."/>
            <person name="Lander E.S."/>
            <person name="Lindblad-Toh K."/>
        </authorList>
    </citation>
    <scope>NUCLEOTIDE SEQUENCE [LARGE SCALE GENOMIC DNA]</scope>
    <source>
        <strain evidence="2 3">JBL SC #1</strain>
    </source>
</reference>
<name>A0A803T4E2_ANOCA</name>